<dbReference type="InterPro" id="IPR006121">
    <property type="entry name" value="HMA_dom"/>
</dbReference>
<dbReference type="SFLD" id="SFLDS00003">
    <property type="entry name" value="Haloacid_Dehalogenase"/>
    <property type="match status" value="1"/>
</dbReference>
<dbReference type="Gene3D" id="3.40.50.1000">
    <property type="entry name" value="HAD superfamily/HAD-like"/>
    <property type="match status" value="1"/>
</dbReference>
<dbReference type="PROSITE" id="PS50846">
    <property type="entry name" value="HMA_2"/>
    <property type="match status" value="1"/>
</dbReference>
<keyword evidence="10 14" id="KW-1133">Transmembrane helix</keyword>
<dbReference type="InterPro" id="IPR051014">
    <property type="entry name" value="Cation_Transport_ATPase_IB"/>
</dbReference>
<dbReference type="GO" id="GO:0046872">
    <property type="term" value="F:metal ion binding"/>
    <property type="evidence" value="ECO:0007669"/>
    <property type="project" value="UniProtKB-KW"/>
</dbReference>
<dbReference type="Gene3D" id="3.40.1110.10">
    <property type="entry name" value="Calcium-transporting ATPase, cytoplasmic domain N"/>
    <property type="match status" value="1"/>
</dbReference>
<dbReference type="SUPFAM" id="SSF55008">
    <property type="entry name" value="HMA, heavy metal-associated domain"/>
    <property type="match status" value="1"/>
</dbReference>
<evidence type="ECO:0000256" key="6">
    <source>
        <dbReference type="ARBA" id="ARBA00022723"/>
    </source>
</evidence>
<dbReference type="InterPro" id="IPR059000">
    <property type="entry name" value="ATPase_P-type_domA"/>
</dbReference>
<comment type="subcellular location">
    <subcellularLocation>
        <location evidence="1">Cell membrane</location>
        <topology evidence="1">Multi-pass membrane protein</topology>
    </subcellularLocation>
</comment>
<name>A0A9E7AAS3_9HYPH</name>
<dbReference type="PROSITE" id="PS00154">
    <property type="entry name" value="ATPASE_E1_E2"/>
    <property type="match status" value="1"/>
</dbReference>
<dbReference type="Pfam" id="PF00403">
    <property type="entry name" value="HMA"/>
    <property type="match status" value="1"/>
</dbReference>
<evidence type="ECO:0000256" key="3">
    <source>
        <dbReference type="ARBA" id="ARBA00022475"/>
    </source>
</evidence>
<dbReference type="GO" id="GO:0015086">
    <property type="term" value="F:cadmium ion transmembrane transporter activity"/>
    <property type="evidence" value="ECO:0007669"/>
    <property type="project" value="TreeGrafter"/>
</dbReference>
<dbReference type="EC" id="7.2.2.12" evidence="12"/>
<evidence type="ECO:0000256" key="12">
    <source>
        <dbReference type="ARBA" id="ARBA00039097"/>
    </source>
</evidence>
<dbReference type="AlphaFoldDB" id="A0A9E7AAS3"/>
<evidence type="ECO:0000256" key="11">
    <source>
        <dbReference type="ARBA" id="ARBA00023136"/>
    </source>
</evidence>
<feature type="domain" description="HMA" evidence="15">
    <location>
        <begin position="7"/>
        <end position="73"/>
    </location>
</feature>
<feature type="transmembrane region" description="Helical" evidence="14">
    <location>
        <begin position="355"/>
        <end position="379"/>
    </location>
</feature>
<feature type="transmembrane region" description="Helical" evidence="14">
    <location>
        <begin position="105"/>
        <end position="123"/>
    </location>
</feature>
<dbReference type="InterPro" id="IPR027256">
    <property type="entry name" value="P-typ_ATPase_IB"/>
</dbReference>
<dbReference type="Proteomes" id="UP000831684">
    <property type="component" value="Plasmid pC"/>
</dbReference>
<dbReference type="SFLD" id="SFLDF00027">
    <property type="entry name" value="p-type_atpase"/>
    <property type="match status" value="1"/>
</dbReference>
<dbReference type="KEGG" id="apol:K9D25_23635"/>
<keyword evidence="6 14" id="KW-0479">Metal-binding</keyword>
<reference evidence="16" key="1">
    <citation type="submission" date="2021-09" db="EMBL/GenBank/DDBJ databases">
        <title>Network and meta-omics reveal the key degrader and cooperation patterns in an efficient 1,4-dioxane-degrading microbial community.</title>
        <authorList>
            <person name="Dai C."/>
        </authorList>
    </citation>
    <scope>NUCLEOTIDE SEQUENCE</scope>
    <source>
        <strain evidence="16">ZM13</strain>
        <plasmid evidence="16">pC</plasmid>
    </source>
</reference>
<dbReference type="SUPFAM" id="SSF81660">
    <property type="entry name" value="Metal cation-transporting ATPase, ATP-binding domain N"/>
    <property type="match status" value="1"/>
</dbReference>
<dbReference type="PROSITE" id="PS01047">
    <property type="entry name" value="HMA_1"/>
    <property type="match status" value="1"/>
</dbReference>
<evidence type="ECO:0000256" key="4">
    <source>
        <dbReference type="ARBA" id="ARBA00022553"/>
    </source>
</evidence>
<dbReference type="InterPro" id="IPR023214">
    <property type="entry name" value="HAD_sf"/>
</dbReference>
<dbReference type="InterPro" id="IPR036412">
    <property type="entry name" value="HAD-like_sf"/>
</dbReference>
<dbReference type="RefSeq" id="WP_244451424.1">
    <property type="nucleotide sequence ID" value="NZ_CP083242.1"/>
</dbReference>
<dbReference type="InterPro" id="IPR023299">
    <property type="entry name" value="ATPase_P-typ_cyto_dom_N"/>
</dbReference>
<dbReference type="InterPro" id="IPR018303">
    <property type="entry name" value="ATPase_P-typ_P_site"/>
</dbReference>
<feature type="transmembrane region" description="Helical" evidence="14">
    <location>
        <begin position="662"/>
        <end position="681"/>
    </location>
</feature>
<dbReference type="NCBIfam" id="TIGR01525">
    <property type="entry name" value="ATPase-IB_hvy"/>
    <property type="match status" value="1"/>
</dbReference>
<dbReference type="Pfam" id="PF00122">
    <property type="entry name" value="E1-E2_ATPase"/>
    <property type="match status" value="1"/>
</dbReference>
<dbReference type="Gene3D" id="3.30.70.100">
    <property type="match status" value="1"/>
</dbReference>
<dbReference type="Pfam" id="PF00702">
    <property type="entry name" value="Hydrolase"/>
    <property type="match status" value="1"/>
</dbReference>
<dbReference type="PRINTS" id="PR00119">
    <property type="entry name" value="CATATPASE"/>
</dbReference>
<gene>
    <name evidence="16" type="primary">cadA</name>
    <name evidence="16" type="ORF">K9D25_23635</name>
</gene>
<dbReference type="NCBIfam" id="TIGR01494">
    <property type="entry name" value="ATPase_P-type"/>
    <property type="match status" value="1"/>
</dbReference>
<feature type="transmembrane region" description="Helical" evidence="14">
    <location>
        <begin position="160"/>
        <end position="187"/>
    </location>
</feature>
<geneLocation type="plasmid" evidence="16 17">
    <name>pC</name>
</geneLocation>
<dbReference type="GO" id="GO:0016887">
    <property type="term" value="F:ATP hydrolysis activity"/>
    <property type="evidence" value="ECO:0007669"/>
    <property type="project" value="InterPro"/>
</dbReference>
<evidence type="ECO:0000313" key="17">
    <source>
        <dbReference type="Proteomes" id="UP000831684"/>
    </source>
</evidence>
<evidence type="ECO:0000256" key="7">
    <source>
        <dbReference type="ARBA" id="ARBA00022741"/>
    </source>
</evidence>
<evidence type="ECO:0000256" key="2">
    <source>
        <dbReference type="ARBA" id="ARBA00006024"/>
    </source>
</evidence>
<keyword evidence="7 14" id="KW-0547">Nucleotide-binding</keyword>
<dbReference type="Gene3D" id="2.70.150.10">
    <property type="entry name" value="Calcium-transporting ATPase, cytoplasmic transduction domain A"/>
    <property type="match status" value="1"/>
</dbReference>
<sequence>MAAEAATALKLRVEGMDCGACGLKIENGLKRLPGVSDINVNVGLEMLSLALDEDRTSRKAIEDRIRSLGYTPHPVPGEIPTGANIARNHPERIDRTWWRTRKGQLVVGTGALLVLAFLIATIAPELAEWAYVAAALLGLVPIAQRAVAGARHGTPFSIETLMTVAAIGALAIGEGAEAAVVIFLFAVGELLENVAAGRARAGIAALMNLVPRVARLERDGEVSEVPVERLGIGDVVVVRPGDRVPSDGEVIEGTSELDEAPVTGESVPVLKEAGSAVYAGSINANGVLRVRITRTAADNTIARIIHLVEEAQGSKAPTARFIDRFSFFYTPTAMAVAALIMVVPPLLTGAEWSTWIYRGLATLLIACPCALVISTPAAIASGLAAGARRGLLVKGGAALEILGKVRTVAFDKTGTLTLGRPRVTDIIAVESDEAEVLAKAAAVEHGSSHPLGAAIIEAAEARGLELPKVFGGAMAIPGKAVTARLREGFVSVGSPRYAAEQVTIPDEFGARLQALEAEGKTAVVVLAGKRFLGIIALRDEPREDAAAGVARLNALGVHTVMLTGDNGRTAAAIAGGLGLEAKAELLPDAKLAEIGALKAHGGIAMVGDGINDAPALAAASVGIAMGGGTDVALETADAALLKNRVTGVAELIELSRATLGNIWQNIALALGLKAVFLVTTLTGTTTLWMAILADTGATVLVTINALRLLRFRAEGSSASRRTGAGAATDKTIGVNGRYL</sequence>
<organism evidence="16 17">
    <name type="scientific">Ancylobacter polymorphus</name>
    <dbReference type="NCBI Taxonomy" id="223390"/>
    <lineage>
        <taxon>Bacteria</taxon>
        <taxon>Pseudomonadati</taxon>
        <taxon>Pseudomonadota</taxon>
        <taxon>Alphaproteobacteria</taxon>
        <taxon>Hyphomicrobiales</taxon>
        <taxon>Xanthobacteraceae</taxon>
        <taxon>Ancylobacter</taxon>
    </lineage>
</organism>
<dbReference type="InterPro" id="IPR036163">
    <property type="entry name" value="HMA_dom_sf"/>
</dbReference>
<keyword evidence="9" id="KW-1278">Translocase</keyword>
<dbReference type="FunFam" id="2.70.150.10:FF:000002">
    <property type="entry name" value="Copper-transporting ATPase 1, putative"/>
    <property type="match status" value="1"/>
</dbReference>
<dbReference type="InterPro" id="IPR017969">
    <property type="entry name" value="Heavy-metal-associated_CS"/>
</dbReference>
<comment type="similarity">
    <text evidence="2 14">Belongs to the cation transport ATPase (P-type) (TC 3.A.3) family. Type IB subfamily.</text>
</comment>
<evidence type="ECO:0000256" key="13">
    <source>
        <dbReference type="ARBA" id="ARBA00047308"/>
    </source>
</evidence>
<evidence type="ECO:0000256" key="9">
    <source>
        <dbReference type="ARBA" id="ARBA00022967"/>
    </source>
</evidence>
<keyword evidence="4" id="KW-0597">Phosphoprotein</keyword>
<dbReference type="PRINTS" id="PR00941">
    <property type="entry name" value="CDATPASE"/>
</dbReference>
<dbReference type="CDD" id="cd00371">
    <property type="entry name" value="HMA"/>
    <property type="match status" value="1"/>
</dbReference>
<keyword evidence="3 14" id="KW-1003">Cell membrane</keyword>
<comment type="catalytic activity">
    <reaction evidence="13">
        <text>Zn(2+)(in) + ATP + H2O = Zn(2+)(out) + ADP + phosphate + H(+)</text>
        <dbReference type="Rhea" id="RHEA:20621"/>
        <dbReference type="ChEBI" id="CHEBI:15377"/>
        <dbReference type="ChEBI" id="CHEBI:15378"/>
        <dbReference type="ChEBI" id="CHEBI:29105"/>
        <dbReference type="ChEBI" id="CHEBI:30616"/>
        <dbReference type="ChEBI" id="CHEBI:43474"/>
        <dbReference type="ChEBI" id="CHEBI:456216"/>
        <dbReference type="EC" id="7.2.2.12"/>
    </reaction>
</comment>
<dbReference type="PANTHER" id="PTHR48085:SF5">
    <property type="entry name" value="CADMIUM_ZINC-TRANSPORTING ATPASE HMA4-RELATED"/>
    <property type="match status" value="1"/>
</dbReference>
<dbReference type="GO" id="GO:0005524">
    <property type="term" value="F:ATP binding"/>
    <property type="evidence" value="ECO:0007669"/>
    <property type="project" value="UniProtKB-UniRule"/>
</dbReference>
<dbReference type="EMBL" id="CP083242">
    <property type="protein sequence ID" value="UOK73834.1"/>
    <property type="molecule type" value="Genomic_DNA"/>
</dbReference>
<dbReference type="GO" id="GO:0005886">
    <property type="term" value="C:plasma membrane"/>
    <property type="evidence" value="ECO:0007669"/>
    <property type="project" value="UniProtKB-SubCell"/>
</dbReference>
<dbReference type="InterPro" id="IPR001757">
    <property type="entry name" value="P_typ_ATPase"/>
</dbReference>
<proteinExistence type="inferred from homology"/>
<dbReference type="GO" id="GO:0016463">
    <property type="term" value="F:P-type zinc transporter activity"/>
    <property type="evidence" value="ECO:0007669"/>
    <property type="project" value="UniProtKB-EC"/>
</dbReference>
<keyword evidence="5 14" id="KW-0812">Transmembrane</keyword>
<accession>A0A9E7AAS3</accession>
<dbReference type="InterPro" id="IPR044492">
    <property type="entry name" value="P_typ_ATPase_HD_dom"/>
</dbReference>
<evidence type="ECO:0000313" key="16">
    <source>
        <dbReference type="EMBL" id="UOK73834.1"/>
    </source>
</evidence>
<evidence type="ECO:0000256" key="1">
    <source>
        <dbReference type="ARBA" id="ARBA00004651"/>
    </source>
</evidence>
<dbReference type="SUPFAM" id="SSF81653">
    <property type="entry name" value="Calcium ATPase, transduction domain A"/>
    <property type="match status" value="1"/>
</dbReference>
<evidence type="ECO:0000256" key="8">
    <source>
        <dbReference type="ARBA" id="ARBA00022840"/>
    </source>
</evidence>
<keyword evidence="16" id="KW-0614">Plasmid</keyword>
<dbReference type="SUPFAM" id="SSF56784">
    <property type="entry name" value="HAD-like"/>
    <property type="match status" value="1"/>
</dbReference>
<dbReference type="InterPro" id="IPR023298">
    <property type="entry name" value="ATPase_P-typ_TM_dom_sf"/>
</dbReference>
<evidence type="ECO:0000256" key="5">
    <source>
        <dbReference type="ARBA" id="ARBA00022692"/>
    </source>
</evidence>
<evidence type="ECO:0000256" key="10">
    <source>
        <dbReference type="ARBA" id="ARBA00022989"/>
    </source>
</evidence>
<feature type="transmembrane region" description="Helical" evidence="14">
    <location>
        <begin position="325"/>
        <end position="343"/>
    </location>
</feature>
<protein>
    <recommendedName>
        <fullName evidence="12">P-type Zn(2+) transporter</fullName>
        <ecNumber evidence="12">7.2.2.12</ecNumber>
    </recommendedName>
</protein>
<dbReference type="PANTHER" id="PTHR48085">
    <property type="entry name" value="CADMIUM/ZINC-TRANSPORTING ATPASE HMA2-RELATED"/>
    <property type="match status" value="1"/>
</dbReference>
<dbReference type="NCBIfam" id="TIGR01512">
    <property type="entry name" value="ATPase-IB2_Cd"/>
    <property type="match status" value="1"/>
</dbReference>
<evidence type="ECO:0000256" key="14">
    <source>
        <dbReference type="RuleBase" id="RU362081"/>
    </source>
</evidence>
<keyword evidence="8 14" id="KW-0067">ATP-binding</keyword>
<dbReference type="InterPro" id="IPR008250">
    <property type="entry name" value="ATPase_P-typ_transduc_dom_A_sf"/>
</dbReference>
<keyword evidence="11 14" id="KW-0472">Membrane</keyword>
<dbReference type="SUPFAM" id="SSF81665">
    <property type="entry name" value="Calcium ATPase, transmembrane domain M"/>
    <property type="match status" value="1"/>
</dbReference>
<evidence type="ECO:0000259" key="15">
    <source>
        <dbReference type="PROSITE" id="PS50846"/>
    </source>
</evidence>
<dbReference type="SFLD" id="SFLDG00002">
    <property type="entry name" value="C1.7:_P-type_atpase_like"/>
    <property type="match status" value="1"/>
</dbReference>